<dbReference type="AlphaFoldDB" id="A0AAW8DT07"/>
<accession>A0AAW8DT07</accession>
<gene>
    <name evidence="1" type="ORF">J2W25_001696</name>
</gene>
<dbReference type="EMBL" id="JAUSRR010000003">
    <property type="protein sequence ID" value="MDP9922675.1"/>
    <property type="molecule type" value="Genomic_DNA"/>
</dbReference>
<protein>
    <submittedName>
        <fullName evidence="1">Uncharacterized protein</fullName>
    </submittedName>
</protein>
<organism evidence="1 2">
    <name type="scientific">Variovorax boronicumulans</name>
    <dbReference type="NCBI Taxonomy" id="436515"/>
    <lineage>
        <taxon>Bacteria</taxon>
        <taxon>Pseudomonadati</taxon>
        <taxon>Pseudomonadota</taxon>
        <taxon>Betaproteobacteria</taxon>
        <taxon>Burkholderiales</taxon>
        <taxon>Comamonadaceae</taxon>
        <taxon>Variovorax</taxon>
    </lineage>
</organism>
<sequence>MLLILVIAAGVFALVSIVGSMPWSLLGRTM</sequence>
<comment type="caution">
    <text evidence="1">The sequence shown here is derived from an EMBL/GenBank/DDBJ whole genome shotgun (WGS) entry which is preliminary data.</text>
</comment>
<reference evidence="1" key="1">
    <citation type="submission" date="2023-07" db="EMBL/GenBank/DDBJ databases">
        <title>Sorghum-associated microbial communities from plants grown in Nebraska, USA.</title>
        <authorList>
            <person name="Schachtman D."/>
        </authorList>
    </citation>
    <scope>NUCLEOTIDE SEQUENCE</scope>
    <source>
        <strain evidence="1">DS2795</strain>
    </source>
</reference>
<evidence type="ECO:0000313" key="2">
    <source>
        <dbReference type="Proteomes" id="UP001244295"/>
    </source>
</evidence>
<evidence type="ECO:0000313" key="1">
    <source>
        <dbReference type="EMBL" id="MDP9922675.1"/>
    </source>
</evidence>
<name>A0AAW8DT07_9BURK</name>
<dbReference type="Proteomes" id="UP001244295">
    <property type="component" value="Unassembled WGS sequence"/>
</dbReference>
<proteinExistence type="predicted"/>